<evidence type="ECO:0000313" key="2">
    <source>
        <dbReference type="EMBL" id="TKB47130.1"/>
    </source>
</evidence>
<dbReference type="OrthoDB" id="6199379at2"/>
<keyword evidence="3" id="KW-1185">Reference proteome</keyword>
<dbReference type="AlphaFoldDB" id="A0A4U1B8V3"/>
<reference evidence="2 3" key="1">
    <citation type="submission" date="2019-04" db="EMBL/GenBank/DDBJ databases">
        <title>Thalassotalea guangxiensis sp. nov., isolated from sediment of the coastal wetland.</title>
        <authorList>
            <person name="Zheng S."/>
            <person name="Zhang D."/>
        </authorList>
    </citation>
    <scope>NUCLEOTIDE SEQUENCE [LARGE SCALE GENOMIC DNA]</scope>
    <source>
        <strain evidence="2 3">ZS-4</strain>
    </source>
</reference>
<feature type="transmembrane region" description="Helical" evidence="1">
    <location>
        <begin position="34"/>
        <end position="50"/>
    </location>
</feature>
<gene>
    <name evidence="2" type="ORF">E8M12_02400</name>
</gene>
<proteinExistence type="predicted"/>
<dbReference type="Pfam" id="PF09656">
    <property type="entry name" value="PGPGW"/>
    <property type="match status" value="1"/>
</dbReference>
<organism evidence="2 3">
    <name type="scientific">Thalassotalea mangrovi</name>
    <dbReference type="NCBI Taxonomy" id="2572245"/>
    <lineage>
        <taxon>Bacteria</taxon>
        <taxon>Pseudomonadati</taxon>
        <taxon>Pseudomonadota</taxon>
        <taxon>Gammaproteobacteria</taxon>
        <taxon>Alteromonadales</taxon>
        <taxon>Colwelliaceae</taxon>
        <taxon>Thalassotalea</taxon>
    </lineage>
</organism>
<evidence type="ECO:0000256" key="1">
    <source>
        <dbReference type="SAM" id="Phobius"/>
    </source>
</evidence>
<sequence>MLATKIKTQLLMLIGWMLLVIGLIFILLPGPAILFIPLGLGILSLEYAFAKRWLRKYQRYSSQAAQKMDDWFTRRQFQRVFKRH</sequence>
<keyword evidence="1" id="KW-1133">Transmembrane helix</keyword>
<evidence type="ECO:0000313" key="3">
    <source>
        <dbReference type="Proteomes" id="UP000307999"/>
    </source>
</evidence>
<accession>A0A4U1B8V3</accession>
<feature type="transmembrane region" description="Helical" evidence="1">
    <location>
        <begin position="10"/>
        <end position="28"/>
    </location>
</feature>
<name>A0A4U1B8V3_9GAMM</name>
<dbReference type="EMBL" id="SWDB01000004">
    <property type="protein sequence ID" value="TKB47130.1"/>
    <property type="molecule type" value="Genomic_DNA"/>
</dbReference>
<dbReference type="RefSeq" id="WP_136734480.1">
    <property type="nucleotide sequence ID" value="NZ_SWDB01000004.1"/>
</dbReference>
<keyword evidence="1" id="KW-0472">Membrane</keyword>
<comment type="caution">
    <text evidence="2">The sequence shown here is derived from an EMBL/GenBank/DDBJ whole genome shotgun (WGS) entry which is preliminary data.</text>
</comment>
<dbReference type="InterPro" id="IPR019099">
    <property type="entry name" value="Uncharacterised_PGPGW_TM"/>
</dbReference>
<protein>
    <submittedName>
        <fullName evidence="2">Tellurium resistance protein TerC</fullName>
    </submittedName>
</protein>
<dbReference type="Proteomes" id="UP000307999">
    <property type="component" value="Unassembled WGS sequence"/>
</dbReference>
<keyword evidence="1" id="KW-0812">Transmembrane</keyword>